<feature type="domain" description="Transposase-associated" evidence="2">
    <location>
        <begin position="7"/>
        <end position="86"/>
    </location>
</feature>
<evidence type="ECO:0000313" key="4">
    <source>
        <dbReference type="Proteomes" id="UP000825729"/>
    </source>
</evidence>
<dbReference type="Proteomes" id="UP000825729">
    <property type="component" value="Unassembled WGS sequence"/>
</dbReference>
<dbReference type="InterPro" id="IPR029480">
    <property type="entry name" value="Transpos_assoc"/>
</dbReference>
<dbReference type="Pfam" id="PF13963">
    <property type="entry name" value="Transpos_assoc"/>
    <property type="match status" value="1"/>
</dbReference>
<comment type="caution">
    <text evidence="3">The sequence shown here is derived from an EMBL/GenBank/DDBJ whole genome shotgun (WGS) entry which is preliminary data.</text>
</comment>
<dbReference type="EMBL" id="JAINDJ010000004">
    <property type="protein sequence ID" value="KAG9450883.1"/>
    <property type="molecule type" value="Genomic_DNA"/>
</dbReference>
<keyword evidence="4" id="KW-1185">Reference proteome</keyword>
<evidence type="ECO:0000313" key="3">
    <source>
        <dbReference type="EMBL" id="KAG9450883.1"/>
    </source>
</evidence>
<evidence type="ECO:0000256" key="1">
    <source>
        <dbReference type="SAM" id="Coils"/>
    </source>
</evidence>
<sequence>MDYLADKSWMYKYTTKFSRCDPIFVDGVHFFVEYAKQTKGIIGNGIMLCPCGKCENKFNYDTESIAFHIVRDGFFEGYTTWHFHGESRKRPRLENLDNVVHGREMYSMLNDVLVGGSIIDADVDDEQAETLKFNKMMNEAMKPLYEVERAFHKKNLQHSKETTDLPPILDEVFGRHHGGFERGMGEGWSRRSHQYTASSEAKVATLSEQLEASSAKIDALSTQVSVMQEKEKACTEKMENMKDSQKEELLAMEARMQEQLQTPLQEHM</sequence>
<proteinExistence type="predicted"/>
<organism evidence="3 4">
    <name type="scientific">Aristolochia fimbriata</name>
    <name type="common">White veined hardy Dutchman's pipe vine</name>
    <dbReference type="NCBI Taxonomy" id="158543"/>
    <lineage>
        <taxon>Eukaryota</taxon>
        <taxon>Viridiplantae</taxon>
        <taxon>Streptophyta</taxon>
        <taxon>Embryophyta</taxon>
        <taxon>Tracheophyta</taxon>
        <taxon>Spermatophyta</taxon>
        <taxon>Magnoliopsida</taxon>
        <taxon>Magnoliidae</taxon>
        <taxon>Piperales</taxon>
        <taxon>Aristolochiaceae</taxon>
        <taxon>Aristolochia</taxon>
    </lineage>
</organism>
<feature type="coiled-coil region" evidence="1">
    <location>
        <begin position="203"/>
        <end position="262"/>
    </location>
</feature>
<gene>
    <name evidence="3" type="ORF">H6P81_010848</name>
</gene>
<reference evidence="3 4" key="1">
    <citation type="submission" date="2021-07" db="EMBL/GenBank/DDBJ databases">
        <title>The Aristolochia fimbriata genome: insights into angiosperm evolution, floral development and chemical biosynthesis.</title>
        <authorList>
            <person name="Jiao Y."/>
        </authorList>
    </citation>
    <scope>NUCLEOTIDE SEQUENCE [LARGE SCALE GENOMIC DNA]</scope>
    <source>
        <strain evidence="3">IBCAS-2021</strain>
        <tissue evidence="3">Leaf</tissue>
    </source>
</reference>
<protein>
    <recommendedName>
        <fullName evidence="2">Transposase-associated domain-containing protein</fullName>
    </recommendedName>
</protein>
<evidence type="ECO:0000259" key="2">
    <source>
        <dbReference type="Pfam" id="PF13963"/>
    </source>
</evidence>
<keyword evidence="1" id="KW-0175">Coiled coil</keyword>
<accession>A0AAV7EQ83</accession>
<dbReference type="AlphaFoldDB" id="A0AAV7EQ83"/>
<name>A0AAV7EQ83_ARIFI</name>